<dbReference type="RefSeq" id="WP_095420889.1">
    <property type="nucleotide sequence ID" value="NZ_CP022990.1"/>
</dbReference>
<dbReference type="PANTHER" id="PTHR10612:SF34">
    <property type="entry name" value="APOLIPOPROTEIN D"/>
    <property type="match status" value="1"/>
</dbReference>
<comment type="similarity">
    <text evidence="1 2">Belongs to the calycin superfamily. Lipocalin family.</text>
</comment>
<dbReference type="PIRSF" id="PIRSF036893">
    <property type="entry name" value="Lipocalin_ApoD"/>
    <property type="match status" value="1"/>
</dbReference>
<feature type="domain" description="Lipocalin/cytosolic fatty-acid binding" evidence="3">
    <location>
        <begin position="47"/>
        <end position="187"/>
    </location>
</feature>
<protein>
    <recommendedName>
        <fullName evidence="2">Outer membrane lipoprotein Blc</fullName>
    </recommendedName>
</protein>
<comment type="subunit">
    <text evidence="2">Homodimer.</text>
</comment>
<keyword evidence="2" id="KW-0472">Membrane</keyword>
<dbReference type="PROSITE" id="PS51257">
    <property type="entry name" value="PROKAR_LIPOPROTEIN"/>
    <property type="match status" value="1"/>
</dbReference>
<dbReference type="InterPro" id="IPR002446">
    <property type="entry name" value="Lipocalin_bac"/>
</dbReference>
<evidence type="ECO:0000313" key="4">
    <source>
        <dbReference type="EMBL" id="ASW00977.1"/>
    </source>
</evidence>
<evidence type="ECO:0000259" key="3">
    <source>
        <dbReference type="Pfam" id="PF08212"/>
    </source>
</evidence>
<dbReference type="Pfam" id="PF08212">
    <property type="entry name" value="Lipocalin_2"/>
    <property type="match status" value="1"/>
</dbReference>
<dbReference type="CDD" id="cd19438">
    <property type="entry name" value="lipocalin_Blc-like"/>
    <property type="match status" value="1"/>
</dbReference>
<dbReference type="InterPro" id="IPR022271">
    <property type="entry name" value="Lipocalin_ApoD"/>
</dbReference>
<dbReference type="OrthoDB" id="9793905at2"/>
<evidence type="ECO:0000256" key="1">
    <source>
        <dbReference type="ARBA" id="ARBA00006889"/>
    </source>
</evidence>
<dbReference type="Gene3D" id="2.40.128.20">
    <property type="match status" value="1"/>
</dbReference>
<comment type="subcellular location">
    <subcellularLocation>
        <location evidence="2">Cell outer membrane</location>
    </subcellularLocation>
</comment>
<dbReference type="InterPro" id="IPR047202">
    <property type="entry name" value="Lipocalin_Blc-like_dom"/>
</dbReference>
<dbReference type="GO" id="GO:0006950">
    <property type="term" value="P:response to stress"/>
    <property type="evidence" value="ECO:0007669"/>
    <property type="project" value="UniProtKB-ARBA"/>
</dbReference>
<dbReference type="KEGG" id="parb:CJU94_22420"/>
<dbReference type="PRINTS" id="PR01171">
    <property type="entry name" value="BCTLIPOCALIN"/>
</dbReference>
<dbReference type="Proteomes" id="UP000215158">
    <property type="component" value="Chromosome 2"/>
</dbReference>
<comment type="function">
    <text evidence="2">Involved in the storage or transport of lipids necessary for membrane maintenance under stressful conditions. Displays a binding preference for lysophospholipids.</text>
</comment>
<keyword evidence="2" id="KW-0449">Lipoprotein</keyword>
<dbReference type="EMBL" id="CP022990">
    <property type="protein sequence ID" value="ASW00977.1"/>
    <property type="molecule type" value="Genomic_DNA"/>
</dbReference>
<evidence type="ECO:0000313" key="5">
    <source>
        <dbReference type="Proteomes" id="UP000215158"/>
    </source>
</evidence>
<dbReference type="InterPro" id="IPR000566">
    <property type="entry name" value="Lipocln_cytosolic_FA-bd_dom"/>
</dbReference>
<keyword evidence="2" id="KW-0998">Cell outer membrane</keyword>
<dbReference type="PANTHER" id="PTHR10612">
    <property type="entry name" value="APOLIPOPROTEIN D"/>
    <property type="match status" value="1"/>
</dbReference>
<keyword evidence="2" id="KW-0446">Lipid-binding</keyword>
<name>A0A248VPM2_9BURK</name>
<dbReference type="InterPro" id="IPR022272">
    <property type="entry name" value="Lipocalin_CS"/>
</dbReference>
<gene>
    <name evidence="4" type="ORF">CJU94_22420</name>
</gene>
<reference evidence="4 5" key="1">
    <citation type="submission" date="2017-08" db="EMBL/GenBank/DDBJ databases">
        <title>Identification and genetic characteristics of simultaneous BTEX- and naphthalene-degrading Paraburkholderia sp. BN5 isolated from petroleum-contaminated soil.</title>
        <authorList>
            <person name="Lee Y."/>
            <person name="Jeon C.O."/>
        </authorList>
    </citation>
    <scope>NUCLEOTIDE SEQUENCE [LARGE SCALE GENOMIC DNA]</scope>
    <source>
        <strain evidence="4 5">BN5</strain>
    </source>
</reference>
<proteinExistence type="inferred from homology"/>
<sequence>MPLRRHRILRLSAISLVVGTVCLLGACALSPAGKSGNAHVPEPAKPVDLSRYLGRWYELARYENRFERDCEAATADYATRDDGLIDVVNSCHQGAVNGPLDVARGRAKVVAGSGNAKLKVSFFGPFFFGDYWVLDHADDYSWSIVGEPSGRYLWILTREATPSAGVKDALIERVRALGYDTSMLRMTRHE</sequence>
<dbReference type="AlphaFoldDB" id="A0A248VPM2"/>
<accession>A0A248VPM2</accession>
<dbReference type="InterPro" id="IPR012674">
    <property type="entry name" value="Calycin"/>
</dbReference>
<evidence type="ECO:0000256" key="2">
    <source>
        <dbReference type="PIRNR" id="PIRNR036893"/>
    </source>
</evidence>
<dbReference type="SUPFAM" id="SSF50814">
    <property type="entry name" value="Lipocalins"/>
    <property type="match status" value="1"/>
</dbReference>
<organism evidence="4 5">
    <name type="scientific">Paraburkholderia aromaticivorans</name>
    <dbReference type="NCBI Taxonomy" id="2026199"/>
    <lineage>
        <taxon>Bacteria</taxon>
        <taxon>Pseudomonadati</taxon>
        <taxon>Pseudomonadota</taxon>
        <taxon>Betaproteobacteria</taxon>
        <taxon>Burkholderiales</taxon>
        <taxon>Burkholderiaceae</taxon>
        <taxon>Paraburkholderia</taxon>
    </lineage>
</organism>
<dbReference type="GO" id="GO:0008289">
    <property type="term" value="F:lipid binding"/>
    <property type="evidence" value="ECO:0007669"/>
    <property type="project" value="UniProtKB-UniRule"/>
</dbReference>
<dbReference type="GO" id="GO:0009279">
    <property type="term" value="C:cell outer membrane"/>
    <property type="evidence" value="ECO:0007669"/>
    <property type="project" value="UniProtKB-SubCell"/>
</dbReference>
<dbReference type="PROSITE" id="PS00213">
    <property type="entry name" value="LIPOCALIN"/>
    <property type="match status" value="1"/>
</dbReference>
<keyword evidence="5" id="KW-1185">Reference proteome</keyword>